<dbReference type="InterPro" id="IPR002850">
    <property type="entry name" value="PIN_toxin-like"/>
</dbReference>
<dbReference type="InterPro" id="IPR002716">
    <property type="entry name" value="PIN_dom"/>
</dbReference>
<protein>
    <recommendedName>
        <fullName evidence="1">PIN domain-containing protein</fullName>
    </recommendedName>
</protein>
<name>A0A0F9E404_9ZZZZ</name>
<dbReference type="AlphaFoldDB" id="A0A0F9E404"/>
<feature type="domain" description="PIN" evidence="1">
    <location>
        <begin position="8"/>
        <end position="83"/>
    </location>
</feature>
<dbReference type="PANTHER" id="PTHR34610">
    <property type="entry name" value="SSL7007 PROTEIN"/>
    <property type="match status" value="1"/>
</dbReference>
<dbReference type="EMBL" id="LAZR01036512">
    <property type="protein sequence ID" value="KKL24646.1"/>
    <property type="molecule type" value="Genomic_DNA"/>
</dbReference>
<dbReference type="PANTHER" id="PTHR34610:SF3">
    <property type="entry name" value="SSL7007 PROTEIN"/>
    <property type="match status" value="1"/>
</dbReference>
<proteinExistence type="predicted"/>
<accession>A0A0F9E404</accession>
<evidence type="ECO:0000313" key="2">
    <source>
        <dbReference type="EMBL" id="KKL24646.1"/>
    </source>
</evidence>
<reference evidence="2" key="1">
    <citation type="journal article" date="2015" name="Nature">
        <title>Complex archaea that bridge the gap between prokaryotes and eukaryotes.</title>
        <authorList>
            <person name="Spang A."/>
            <person name="Saw J.H."/>
            <person name="Jorgensen S.L."/>
            <person name="Zaremba-Niedzwiedzka K."/>
            <person name="Martijn J."/>
            <person name="Lind A.E."/>
            <person name="van Eijk R."/>
            <person name="Schleper C."/>
            <person name="Guy L."/>
            <person name="Ettema T.J."/>
        </authorList>
    </citation>
    <scope>NUCLEOTIDE SEQUENCE</scope>
</reference>
<organism evidence="2">
    <name type="scientific">marine sediment metagenome</name>
    <dbReference type="NCBI Taxonomy" id="412755"/>
    <lineage>
        <taxon>unclassified sequences</taxon>
        <taxon>metagenomes</taxon>
        <taxon>ecological metagenomes</taxon>
    </lineage>
</organism>
<comment type="caution">
    <text evidence="2">The sequence shown here is derived from an EMBL/GenBank/DDBJ whole genome shotgun (WGS) entry which is preliminary data.</text>
</comment>
<sequence length="123" mass="14188">MIKKRKNQIFLEYQAKLLEAVTRGQTHINREQIGSILSALAFFGTEVPIYYRLRPNLKDENDNMVFECAANFGASIIITHNIKDFLNPELKIYEIDILTPGQFIKKLREKYESNSGKITGSYT</sequence>
<gene>
    <name evidence="2" type="ORF">LCGC14_2413240</name>
</gene>
<evidence type="ECO:0000259" key="1">
    <source>
        <dbReference type="Pfam" id="PF13470"/>
    </source>
</evidence>
<dbReference type="Pfam" id="PF13470">
    <property type="entry name" value="PIN_3"/>
    <property type="match status" value="1"/>
</dbReference>